<dbReference type="Proteomes" id="UP000223968">
    <property type="component" value="Unassembled WGS sequence"/>
</dbReference>
<gene>
    <name evidence="1" type="ORF">AJ79_06848</name>
</gene>
<accession>A0A2B7X946</accession>
<keyword evidence="2" id="KW-1185">Reference proteome</keyword>
<dbReference type="STRING" id="1447875.A0A2B7X946"/>
<dbReference type="OrthoDB" id="4170377at2759"/>
<organism evidence="1 2">
    <name type="scientific">Helicocarpus griseus UAMH5409</name>
    <dbReference type="NCBI Taxonomy" id="1447875"/>
    <lineage>
        <taxon>Eukaryota</taxon>
        <taxon>Fungi</taxon>
        <taxon>Dikarya</taxon>
        <taxon>Ascomycota</taxon>
        <taxon>Pezizomycotina</taxon>
        <taxon>Eurotiomycetes</taxon>
        <taxon>Eurotiomycetidae</taxon>
        <taxon>Onygenales</taxon>
        <taxon>Ajellomycetaceae</taxon>
        <taxon>Helicocarpus</taxon>
    </lineage>
</organism>
<dbReference type="EMBL" id="PDNB01000127">
    <property type="protein sequence ID" value="PGH05237.1"/>
    <property type="molecule type" value="Genomic_DNA"/>
</dbReference>
<proteinExistence type="predicted"/>
<protein>
    <recommendedName>
        <fullName evidence="3">F-box domain-containing protein</fullName>
    </recommendedName>
</protein>
<evidence type="ECO:0000313" key="1">
    <source>
        <dbReference type="EMBL" id="PGH05237.1"/>
    </source>
</evidence>
<dbReference type="AlphaFoldDB" id="A0A2B7X946"/>
<evidence type="ECO:0008006" key="3">
    <source>
        <dbReference type="Google" id="ProtNLM"/>
    </source>
</evidence>
<name>A0A2B7X946_9EURO</name>
<reference evidence="1 2" key="1">
    <citation type="submission" date="2017-10" db="EMBL/GenBank/DDBJ databases">
        <title>Comparative genomics in systemic dimorphic fungi from Ajellomycetaceae.</title>
        <authorList>
            <person name="Munoz J.F."/>
            <person name="Mcewen J.G."/>
            <person name="Clay O.K."/>
            <person name="Cuomo C.A."/>
        </authorList>
    </citation>
    <scope>NUCLEOTIDE SEQUENCE [LARGE SCALE GENOMIC DNA]</scope>
    <source>
        <strain evidence="1 2">UAMH5409</strain>
    </source>
</reference>
<evidence type="ECO:0000313" key="2">
    <source>
        <dbReference type="Proteomes" id="UP000223968"/>
    </source>
</evidence>
<sequence length="485" mass="55551">MNRLPREIISSILAYRDADKSGCLDAAQHCYVSSGQSGLTPYVTISRQWQYEVERINLRHIEFKSTELPVFANLFRPSQSHRTALLKTLSFDIVLPTYSEAACGEYETGSEKETNSQVFSEAIFELFKILKSLDGGEFVLYLDSYSPMNSHKRPEPRRKRDRLLKDIRQKRYQASFLQLKAPEQLPVLSNVSEFHDPRSCPSRNIEPASDIAIVSRMENLKKCDLHFSDRDDKIDLGLRKINRNNLAQVLSAYTQTVKEVTFEFNSGDPDDEGSSPPLLSPSSVDSLNLALHKFIGQANVERMLIIHHIVSPDLFWPSHSTTAWQCLRQIRVLMLASTVDGGWYFKADPSIASYAQFTDRSLNPDYSDPYDSDEDTDTNRFRSLPDPERINQLLIAMARAAHHAPVLETMELSIREGRLYPKYREDEDVSRIFGICYYAQGAREKFKTTEHKARLICRVGDRSLDGEVERHWRNVLSPDGVIIYN</sequence>
<comment type="caution">
    <text evidence="1">The sequence shown here is derived from an EMBL/GenBank/DDBJ whole genome shotgun (WGS) entry which is preliminary data.</text>
</comment>